<keyword evidence="1" id="KW-0010">Activator</keyword>
<dbReference type="RefSeq" id="WP_076760960.1">
    <property type="nucleotide sequence ID" value="NZ_JARMDZ010000015.1"/>
</dbReference>
<dbReference type="SUPFAM" id="SSF51206">
    <property type="entry name" value="cAMP-binding domain-like"/>
    <property type="match status" value="1"/>
</dbReference>
<dbReference type="InterPro" id="IPR018490">
    <property type="entry name" value="cNMP-bd_dom_sf"/>
</dbReference>
<accession>A0A1R1RYQ9</accession>
<comment type="caution">
    <text evidence="2">The sequence shown here is derived from an EMBL/GenBank/DDBJ whole genome shotgun (WGS) entry which is preliminary data.</text>
</comment>
<evidence type="ECO:0000313" key="3">
    <source>
        <dbReference type="Proteomes" id="UP000187367"/>
    </source>
</evidence>
<evidence type="ECO:0000313" key="2">
    <source>
        <dbReference type="EMBL" id="OMI00207.1"/>
    </source>
</evidence>
<dbReference type="InterPro" id="IPR014710">
    <property type="entry name" value="RmlC-like_jellyroll"/>
</dbReference>
<dbReference type="EMBL" id="MTJL01000042">
    <property type="protein sequence ID" value="OMI00207.1"/>
    <property type="molecule type" value="Genomic_DNA"/>
</dbReference>
<protein>
    <submittedName>
        <fullName evidence="2">Transcriptional regulator</fullName>
    </submittedName>
</protein>
<evidence type="ECO:0000256" key="1">
    <source>
        <dbReference type="ARBA" id="ARBA00023159"/>
    </source>
</evidence>
<accession>A0A1R1QB82</accession>
<sequence length="155" mass="18201">MNRFDYLLFLKNLPMFLGVPLPIIKRLLKNGKVIDIVSSHPPRSFLHSQAVYFVLKGEVHFTDRRLPEESRTIAEWEKGDVFPIDQKGEPFLSPFISVKTAAETAVLEIPFNIFKKMMTYNEQLQLNFLILLQQNLYFSYQLFLRYLHSSSENED</sequence>
<dbReference type="OrthoDB" id="2928837at2"/>
<gene>
    <name evidence="2" type="ORF">BW143_18935</name>
</gene>
<keyword evidence="3" id="KW-1185">Reference proteome</keyword>
<proteinExistence type="predicted"/>
<dbReference type="AlphaFoldDB" id="A0A1R1RYQ9"/>
<organism evidence="2 3">
    <name type="scientific">Bacillus swezeyi</name>
    <dbReference type="NCBI Taxonomy" id="1925020"/>
    <lineage>
        <taxon>Bacteria</taxon>
        <taxon>Bacillati</taxon>
        <taxon>Bacillota</taxon>
        <taxon>Bacilli</taxon>
        <taxon>Bacillales</taxon>
        <taxon>Bacillaceae</taxon>
        <taxon>Bacillus</taxon>
    </lineage>
</organism>
<name>A0A1R1RYQ9_9BACI</name>
<dbReference type="Gene3D" id="2.60.120.10">
    <property type="entry name" value="Jelly Rolls"/>
    <property type="match status" value="1"/>
</dbReference>
<dbReference type="Proteomes" id="UP000187367">
    <property type="component" value="Unassembled WGS sequence"/>
</dbReference>
<reference evidence="2 3" key="1">
    <citation type="submission" date="2017-01" db="EMBL/GenBank/DDBJ databases">
        <title>Bacillus phylogenomics.</title>
        <authorList>
            <person name="Dunlap C."/>
        </authorList>
    </citation>
    <scope>NUCLEOTIDE SEQUENCE [LARGE SCALE GENOMIC DNA]</scope>
    <source>
        <strain evidence="2 3">NRRL B-41282</strain>
    </source>
</reference>